<dbReference type="SUPFAM" id="SSF48726">
    <property type="entry name" value="Immunoglobulin"/>
    <property type="match status" value="2"/>
</dbReference>
<evidence type="ECO:0000256" key="7">
    <source>
        <dbReference type="ARBA" id="ARBA00023157"/>
    </source>
</evidence>
<feature type="domain" description="Ig-like" evidence="12">
    <location>
        <begin position="201"/>
        <end position="268"/>
    </location>
</feature>
<keyword evidence="4" id="KW-0732">Signal</keyword>
<dbReference type="InterPro" id="IPR003599">
    <property type="entry name" value="Ig_sub"/>
</dbReference>
<evidence type="ECO:0000256" key="6">
    <source>
        <dbReference type="ARBA" id="ARBA00023136"/>
    </source>
</evidence>
<dbReference type="InterPro" id="IPR051713">
    <property type="entry name" value="T-cell_Activation_Regulation"/>
</dbReference>
<dbReference type="Proteomes" id="UP000261420">
    <property type="component" value="Unplaced"/>
</dbReference>
<feature type="domain" description="Ig-like" evidence="12">
    <location>
        <begin position="282"/>
        <end position="362"/>
    </location>
</feature>
<evidence type="ECO:0000313" key="14">
    <source>
        <dbReference type="Proteomes" id="UP000261420"/>
    </source>
</evidence>
<evidence type="ECO:0000256" key="1">
    <source>
        <dbReference type="ARBA" id="ARBA00004251"/>
    </source>
</evidence>
<dbReference type="AlphaFoldDB" id="A0A3B4U109"/>
<dbReference type="InterPro" id="IPR013151">
    <property type="entry name" value="Immunoglobulin_dom"/>
</dbReference>
<evidence type="ECO:0000256" key="4">
    <source>
        <dbReference type="ARBA" id="ARBA00022729"/>
    </source>
</evidence>
<evidence type="ECO:0000256" key="10">
    <source>
        <dbReference type="ARBA" id="ARBA00023319"/>
    </source>
</evidence>
<dbReference type="Ensembl" id="ENSSDUT00000011852.1">
    <property type="protein sequence ID" value="ENSSDUP00000011635.1"/>
    <property type="gene ID" value="ENSSDUG00000008451.1"/>
</dbReference>
<comment type="subcellular location">
    <subcellularLocation>
        <location evidence="1">Cell membrane</location>
        <topology evidence="1">Single-pass type I membrane protein</topology>
    </subcellularLocation>
</comment>
<reference evidence="13" key="1">
    <citation type="submission" date="2025-08" db="UniProtKB">
        <authorList>
            <consortium name="Ensembl"/>
        </authorList>
    </citation>
    <scope>IDENTIFICATION</scope>
</reference>
<evidence type="ECO:0000259" key="12">
    <source>
        <dbReference type="PROSITE" id="PS50835"/>
    </source>
</evidence>
<reference evidence="13" key="2">
    <citation type="submission" date="2025-09" db="UniProtKB">
        <authorList>
            <consortium name="Ensembl"/>
        </authorList>
    </citation>
    <scope>IDENTIFICATION</scope>
</reference>
<evidence type="ECO:0000256" key="3">
    <source>
        <dbReference type="ARBA" id="ARBA00022692"/>
    </source>
</evidence>
<dbReference type="Pfam" id="PF07686">
    <property type="entry name" value="V-set"/>
    <property type="match status" value="1"/>
</dbReference>
<evidence type="ECO:0000256" key="5">
    <source>
        <dbReference type="ARBA" id="ARBA00022989"/>
    </source>
</evidence>
<keyword evidence="6 11" id="KW-0472">Membrane</keyword>
<dbReference type="CDD" id="cd16091">
    <property type="entry name" value="IgV_HHLA2"/>
    <property type="match status" value="1"/>
</dbReference>
<feature type="transmembrane region" description="Helical" evidence="11">
    <location>
        <begin position="379"/>
        <end position="405"/>
    </location>
</feature>
<evidence type="ECO:0000256" key="8">
    <source>
        <dbReference type="ARBA" id="ARBA00023170"/>
    </source>
</evidence>
<keyword evidence="7" id="KW-1015">Disulfide bond</keyword>
<proteinExistence type="predicted"/>
<keyword evidence="10" id="KW-0393">Immunoglobulin domain</keyword>
<dbReference type="SMART" id="SM00409">
    <property type="entry name" value="IG"/>
    <property type="match status" value="2"/>
</dbReference>
<dbReference type="InterPro" id="IPR036179">
    <property type="entry name" value="Ig-like_dom_sf"/>
</dbReference>
<organism evidence="13 14">
    <name type="scientific">Seriola dumerili</name>
    <name type="common">Greater amberjack</name>
    <name type="synonym">Caranx dumerili</name>
    <dbReference type="NCBI Taxonomy" id="41447"/>
    <lineage>
        <taxon>Eukaryota</taxon>
        <taxon>Metazoa</taxon>
        <taxon>Chordata</taxon>
        <taxon>Craniata</taxon>
        <taxon>Vertebrata</taxon>
        <taxon>Euteleostomi</taxon>
        <taxon>Actinopterygii</taxon>
        <taxon>Neopterygii</taxon>
        <taxon>Teleostei</taxon>
        <taxon>Neoteleostei</taxon>
        <taxon>Acanthomorphata</taxon>
        <taxon>Carangaria</taxon>
        <taxon>Carangiformes</taxon>
        <taxon>Carangidae</taxon>
        <taxon>Seriola</taxon>
    </lineage>
</organism>
<dbReference type="GO" id="GO:0006955">
    <property type="term" value="P:immune response"/>
    <property type="evidence" value="ECO:0007669"/>
    <property type="project" value="TreeGrafter"/>
</dbReference>
<dbReference type="PANTHER" id="PTHR25466">
    <property type="entry name" value="T-LYMPHOCYTE ACTIVATION ANTIGEN"/>
    <property type="match status" value="1"/>
</dbReference>
<dbReference type="InterPro" id="IPR013106">
    <property type="entry name" value="Ig_V-set"/>
</dbReference>
<keyword evidence="3 11" id="KW-0812">Transmembrane</keyword>
<keyword evidence="5 11" id="KW-1133">Transmembrane helix</keyword>
<dbReference type="GO" id="GO:0071222">
    <property type="term" value="P:cellular response to lipopolysaccharide"/>
    <property type="evidence" value="ECO:0007669"/>
    <property type="project" value="TreeGrafter"/>
</dbReference>
<evidence type="ECO:0000313" key="13">
    <source>
        <dbReference type="Ensembl" id="ENSSDUP00000011635.1"/>
    </source>
</evidence>
<dbReference type="Pfam" id="PF22705">
    <property type="entry name" value="C2-set_3"/>
    <property type="match status" value="1"/>
</dbReference>
<evidence type="ECO:0000256" key="11">
    <source>
        <dbReference type="SAM" id="Phobius"/>
    </source>
</evidence>
<dbReference type="SMART" id="SM00406">
    <property type="entry name" value="IGv"/>
    <property type="match status" value="2"/>
</dbReference>
<dbReference type="FunFam" id="2.60.40.10:FF:000142">
    <property type="entry name" value="V-set domain-containing T-cell activation inhibitor 1"/>
    <property type="match status" value="1"/>
</dbReference>
<dbReference type="GO" id="GO:0031295">
    <property type="term" value="P:T cell costimulation"/>
    <property type="evidence" value="ECO:0007669"/>
    <property type="project" value="TreeGrafter"/>
</dbReference>
<accession>A0A3B4U109</accession>
<evidence type="ECO:0000256" key="9">
    <source>
        <dbReference type="ARBA" id="ARBA00023180"/>
    </source>
</evidence>
<dbReference type="InterPro" id="IPR013783">
    <property type="entry name" value="Ig-like_fold"/>
</dbReference>
<feature type="domain" description="Ig-like" evidence="12">
    <location>
        <begin position="93"/>
        <end position="185"/>
    </location>
</feature>
<dbReference type="PROSITE" id="PS50835">
    <property type="entry name" value="IG_LIKE"/>
    <property type="match status" value="3"/>
</dbReference>
<keyword evidence="14" id="KW-1185">Reference proteome</keyword>
<keyword evidence="9" id="KW-0325">Glycoprotein</keyword>
<dbReference type="InterPro" id="IPR053896">
    <property type="entry name" value="BTN3A2-like_Ig-C"/>
</dbReference>
<dbReference type="GO" id="GO:0042130">
    <property type="term" value="P:negative regulation of T cell proliferation"/>
    <property type="evidence" value="ECO:0007669"/>
    <property type="project" value="TreeGrafter"/>
</dbReference>
<dbReference type="GeneTree" id="ENSGT00940000163670"/>
<dbReference type="Pfam" id="PF00047">
    <property type="entry name" value="ig"/>
    <property type="match status" value="1"/>
</dbReference>
<name>A0A3B4U109_SERDU</name>
<dbReference type="GO" id="GO:0009897">
    <property type="term" value="C:external side of plasma membrane"/>
    <property type="evidence" value="ECO:0007669"/>
    <property type="project" value="TreeGrafter"/>
</dbReference>
<dbReference type="GO" id="GO:0042102">
    <property type="term" value="P:positive regulation of T cell proliferation"/>
    <property type="evidence" value="ECO:0007669"/>
    <property type="project" value="TreeGrafter"/>
</dbReference>
<evidence type="ECO:0000256" key="2">
    <source>
        <dbReference type="ARBA" id="ARBA00022475"/>
    </source>
</evidence>
<sequence length="460" mass="50974">MQEVSTLITYWVFPLCSVKDDEPNIQNSYFVCTPSVRKSPPGDAAVLHPHMNFAGMTEVDCNLILVVVIFLGMFHLSRGDSEVSCVFMESCILPCSFQGGTDVVIHWFQLTAGDLVVHSFYHNQDQLAHQVQRFRDRTSLFKDQISRGNASLQLTGVEVQDQGRYKCHTSTIRGNKDSLINLKVDAPVGEVDLQQVENRTTCSSEGIYPEPELTWCTSPPSNLNLQHKTTKQQTEQLLFNIRSYLILSGSDLGYSCTVSTRRNRKRATLCQLSAISSSHTEATIPCTASNTSLTGFSLTWRFNHSQIILNQTRADVPSSGSEGWRQQVKGVSESGSLMLQNLSPHHEGTYTCELSDAEETLTTNTFLRIENPGNSTGRIGVGVTVVLAVVVAAAAAAVFLLLHCIKKKGQQENMRETNYDEIQAEIEREHINEATSPQSEEMCVTPLFKENEDCGQTAPS</sequence>
<dbReference type="InterPro" id="IPR007110">
    <property type="entry name" value="Ig-like_dom"/>
</dbReference>
<dbReference type="Gene3D" id="2.60.40.10">
    <property type="entry name" value="Immunoglobulins"/>
    <property type="match status" value="3"/>
</dbReference>
<keyword evidence="2" id="KW-1003">Cell membrane</keyword>
<keyword evidence="8" id="KW-0675">Receptor</keyword>
<dbReference type="PANTHER" id="PTHR25466:SF14">
    <property type="entry name" value="BUTYROPHILIN SUBFAMILY 2 MEMBER A2-LIKE-RELATED"/>
    <property type="match status" value="1"/>
</dbReference>
<dbReference type="GO" id="GO:0007166">
    <property type="term" value="P:cell surface receptor signaling pathway"/>
    <property type="evidence" value="ECO:0007669"/>
    <property type="project" value="TreeGrafter"/>
</dbReference>
<protein>
    <recommendedName>
        <fullName evidence="12">Ig-like domain-containing protein</fullName>
    </recommendedName>
</protein>